<dbReference type="Proteomes" id="UP001174037">
    <property type="component" value="Unassembled WGS sequence"/>
</dbReference>
<dbReference type="AlphaFoldDB" id="A0AAW7AJT7"/>
<dbReference type="EMBL" id="JARGCK010000008">
    <property type="protein sequence ID" value="MDK9866422.1"/>
    <property type="molecule type" value="Genomic_DNA"/>
</dbReference>
<organism evidence="1 2">
    <name type="scientific">Staphylococcus equorum</name>
    <dbReference type="NCBI Taxonomy" id="246432"/>
    <lineage>
        <taxon>Bacteria</taxon>
        <taxon>Bacillati</taxon>
        <taxon>Bacillota</taxon>
        <taxon>Bacilli</taxon>
        <taxon>Bacillales</taxon>
        <taxon>Staphylococcaceae</taxon>
        <taxon>Staphylococcus</taxon>
    </lineage>
</organism>
<dbReference type="RefSeq" id="WP_129531013.1">
    <property type="nucleotide sequence ID" value="NZ_JARGCK010000008.1"/>
</dbReference>
<gene>
    <name evidence="1" type="ORF">P1A27_10760</name>
</gene>
<reference evidence="1" key="2">
    <citation type="submission" date="2023-03" db="EMBL/GenBank/DDBJ databases">
        <authorList>
            <person name="Vazquez L."/>
            <person name="Rodriguez J."/>
            <person name="Mayo B."/>
            <person name="Florez A.B."/>
        </authorList>
    </citation>
    <scope>NUCLEOTIDE SEQUENCE</scope>
    <source>
        <strain evidence="1">5A3I</strain>
    </source>
</reference>
<protein>
    <submittedName>
        <fullName evidence="1">Uncharacterized protein</fullName>
    </submittedName>
</protein>
<evidence type="ECO:0000313" key="2">
    <source>
        <dbReference type="Proteomes" id="UP001174037"/>
    </source>
</evidence>
<evidence type="ECO:0000313" key="1">
    <source>
        <dbReference type="EMBL" id="MDK9866422.1"/>
    </source>
</evidence>
<proteinExistence type="predicted"/>
<name>A0AAW7AJT7_9STAP</name>
<accession>A0AAW7AJT7</accession>
<comment type="caution">
    <text evidence="1">The sequence shown here is derived from an EMBL/GenBank/DDBJ whole genome shotgun (WGS) entry which is preliminary data.</text>
</comment>
<sequence length="79" mass="9140">MKKMRAHLIIDLLKKEKVAGLNLSLVNGEKEQVNEVKKSHTNDKELFVETPHEVIINLDHVVSIKPIYEIDYDAVDRVF</sequence>
<reference evidence="1" key="1">
    <citation type="journal article" date="2023" name="Int. J. Mol. Sci.">
        <title>Antibiotic Resistance/Susceptibility Profiles of Staphylococcus equorum Strains from Cheese, and Genome Analysis for Antibiotic Resistance Genes.</title>
        <authorList>
            <person name="Vazquez L."/>
            <person name="Srednik M.E."/>
            <person name="Rodriguez J."/>
            <person name="Florez A.B."/>
            <person name="Mayo B."/>
        </authorList>
    </citation>
    <scope>NUCLEOTIDE SEQUENCE</scope>
    <source>
        <strain evidence="1">5A3I</strain>
    </source>
</reference>